<dbReference type="GO" id="GO:0046872">
    <property type="term" value="F:metal ion binding"/>
    <property type="evidence" value="ECO:0007669"/>
    <property type="project" value="UniProtKB-KW"/>
</dbReference>
<proteinExistence type="predicted"/>
<reference evidence="10 11" key="1">
    <citation type="submission" date="2019-09" db="EMBL/GenBank/DDBJ databases">
        <title>Genome sequence and assembly of Adhaeribacter sp.</title>
        <authorList>
            <person name="Chhetri G."/>
        </authorList>
    </citation>
    <scope>NUCLEOTIDE SEQUENCE [LARGE SCALE GENOMIC DNA]</scope>
    <source>
        <strain evidence="10 11">DK36</strain>
    </source>
</reference>
<evidence type="ECO:0000256" key="1">
    <source>
        <dbReference type="ARBA" id="ARBA00001954"/>
    </source>
</evidence>
<evidence type="ECO:0000256" key="8">
    <source>
        <dbReference type="ARBA" id="ARBA00023204"/>
    </source>
</evidence>
<dbReference type="Gene3D" id="2.60.120.590">
    <property type="entry name" value="Alpha-ketoglutarate-dependent dioxygenase AlkB-like"/>
    <property type="match status" value="1"/>
</dbReference>
<dbReference type="FunFam" id="2.60.120.590:FF:000004">
    <property type="entry name" value="DNA oxidative demethylase ALKBH2"/>
    <property type="match status" value="1"/>
</dbReference>
<dbReference type="InterPro" id="IPR032854">
    <property type="entry name" value="ALKBH3"/>
</dbReference>
<dbReference type="InterPro" id="IPR005123">
    <property type="entry name" value="Oxoglu/Fe-dep_dioxygenase_dom"/>
</dbReference>
<keyword evidence="6" id="KW-0560">Oxidoreductase</keyword>
<protein>
    <submittedName>
        <fullName evidence="10">Alpha-ketoglutarate-dependent dioxygenase AlkB</fullName>
    </submittedName>
</protein>
<accession>A0A5M6D9L8</accession>
<dbReference type="AlphaFoldDB" id="A0A5M6D9L8"/>
<dbReference type="PANTHER" id="PTHR31212:SF4">
    <property type="entry name" value="ALPHA-KETOGLUTARATE-DEPENDENT DIOXYGENASE ALKB HOMOLOG 3"/>
    <property type="match status" value="1"/>
</dbReference>
<dbReference type="InterPro" id="IPR027450">
    <property type="entry name" value="AlkB-like"/>
</dbReference>
<gene>
    <name evidence="10" type="ORF">F0145_14950</name>
</gene>
<name>A0A5M6D9L8_9BACT</name>
<keyword evidence="8" id="KW-0234">DNA repair</keyword>
<dbReference type="GO" id="GO:0016787">
    <property type="term" value="F:hydrolase activity"/>
    <property type="evidence" value="ECO:0007669"/>
    <property type="project" value="UniProtKB-ARBA"/>
</dbReference>
<dbReference type="PANTHER" id="PTHR31212">
    <property type="entry name" value="ALPHA-KETOGLUTARATE-DEPENDENT DIOXYGENASE ALKB HOMOLOG 3"/>
    <property type="match status" value="1"/>
</dbReference>
<evidence type="ECO:0000313" key="11">
    <source>
        <dbReference type="Proteomes" id="UP000323426"/>
    </source>
</evidence>
<dbReference type="Proteomes" id="UP000323426">
    <property type="component" value="Unassembled WGS sequence"/>
</dbReference>
<keyword evidence="11" id="KW-1185">Reference proteome</keyword>
<keyword evidence="4" id="KW-0460">Magnesium</keyword>
<dbReference type="InterPro" id="IPR037151">
    <property type="entry name" value="AlkB-like_sf"/>
</dbReference>
<evidence type="ECO:0000256" key="6">
    <source>
        <dbReference type="ARBA" id="ARBA00023002"/>
    </source>
</evidence>
<evidence type="ECO:0000256" key="7">
    <source>
        <dbReference type="ARBA" id="ARBA00023004"/>
    </source>
</evidence>
<dbReference type="GO" id="GO:0140097">
    <property type="term" value="F:catalytic activity, acting on DNA"/>
    <property type="evidence" value="ECO:0007669"/>
    <property type="project" value="UniProtKB-ARBA"/>
</dbReference>
<feature type="domain" description="Fe2OG dioxygenase" evidence="9">
    <location>
        <begin position="95"/>
        <end position="194"/>
    </location>
</feature>
<evidence type="ECO:0000256" key="3">
    <source>
        <dbReference type="ARBA" id="ARBA00022763"/>
    </source>
</evidence>
<keyword evidence="2" id="KW-0479">Metal-binding</keyword>
<evidence type="ECO:0000256" key="2">
    <source>
        <dbReference type="ARBA" id="ARBA00022723"/>
    </source>
</evidence>
<dbReference type="Pfam" id="PF13532">
    <property type="entry name" value="2OG-FeII_Oxy_2"/>
    <property type="match status" value="1"/>
</dbReference>
<sequence>MKTQLCMPNAKIYFWSQFFSPVQSNYYLTELIDTVAWQQDKIKMFGKELPLPRLTAWYADPGKSYRYSGITNIPLPWLPVLLPLKEAVEAAAGHTFNSVLLNYYRQGQDSMGWHSDDEPELGQNPVIASVSFGQTRRFDFRYRHDKNIPKQSIWLENGSLLLMQGPTQHYWQHQVPKATKLTQPRLNLTFREIK</sequence>
<dbReference type="EMBL" id="VWSF01000011">
    <property type="protein sequence ID" value="KAA5544204.1"/>
    <property type="molecule type" value="Genomic_DNA"/>
</dbReference>
<dbReference type="GO" id="GO:0051213">
    <property type="term" value="F:dioxygenase activity"/>
    <property type="evidence" value="ECO:0007669"/>
    <property type="project" value="UniProtKB-KW"/>
</dbReference>
<organism evidence="10 11">
    <name type="scientific">Adhaeribacter rhizoryzae</name>
    <dbReference type="NCBI Taxonomy" id="2607907"/>
    <lineage>
        <taxon>Bacteria</taxon>
        <taxon>Pseudomonadati</taxon>
        <taxon>Bacteroidota</taxon>
        <taxon>Cytophagia</taxon>
        <taxon>Cytophagales</taxon>
        <taxon>Hymenobacteraceae</taxon>
        <taxon>Adhaeribacter</taxon>
    </lineage>
</organism>
<evidence type="ECO:0000259" key="9">
    <source>
        <dbReference type="PROSITE" id="PS51471"/>
    </source>
</evidence>
<comment type="caution">
    <text evidence="10">The sequence shown here is derived from an EMBL/GenBank/DDBJ whole genome shotgun (WGS) entry which is preliminary data.</text>
</comment>
<evidence type="ECO:0000256" key="5">
    <source>
        <dbReference type="ARBA" id="ARBA00022964"/>
    </source>
</evidence>
<dbReference type="GO" id="GO:0006307">
    <property type="term" value="P:DNA alkylation repair"/>
    <property type="evidence" value="ECO:0007669"/>
    <property type="project" value="InterPro"/>
</dbReference>
<evidence type="ECO:0000256" key="4">
    <source>
        <dbReference type="ARBA" id="ARBA00022842"/>
    </source>
</evidence>
<dbReference type="GO" id="GO:0016705">
    <property type="term" value="F:oxidoreductase activity, acting on paired donors, with incorporation or reduction of molecular oxygen"/>
    <property type="evidence" value="ECO:0007669"/>
    <property type="project" value="UniProtKB-ARBA"/>
</dbReference>
<dbReference type="GO" id="GO:0032451">
    <property type="term" value="F:demethylase activity"/>
    <property type="evidence" value="ECO:0007669"/>
    <property type="project" value="UniProtKB-ARBA"/>
</dbReference>
<keyword evidence="5 10" id="KW-0223">Dioxygenase</keyword>
<keyword evidence="7" id="KW-0408">Iron</keyword>
<evidence type="ECO:0000313" key="10">
    <source>
        <dbReference type="EMBL" id="KAA5544204.1"/>
    </source>
</evidence>
<keyword evidence="3" id="KW-0227">DNA damage</keyword>
<dbReference type="PROSITE" id="PS51471">
    <property type="entry name" value="FE2OG_OXY"/>
    <property type="match status" value="1"/>
</dbReference>
<comment type="cofactor">
    <cofactor evidence="1">
        <name>Fe(2+)</name>
        <dbReference type="ChEBI" id="CHEBI:29033"/>
    </cofactor>
</comment>
<dbReference type="SUPFAM" id="SSF51197">
    <property type="entry name" value="Clavaminate synthase-like"/>
    <property type="match status" value="1"/>
</dbReference>